<proteinExistence type="predicted"/>
<dbReference type="STRING" id="910347.SAMN05421773_101744"/>
<organism evidence="1 2">
    <name type="scientific">Streptomyces aidingensis</name>
    <dbReference type="NCBI Taxonomy" id="910347"/>
    <lineage>
        <taxon>Bacteria</taxon>
        <taxon>Bacillati</taxon>
        <taxon>Actinomycetota</taxon>
        <taxon>Actinomycetes</taxon>
        <taxon>Kitasatosporales</taxon>
        <taxon>Streptomycetaceae</taxon>
        <taxon>Streptomyces</taxon>
    </lineage>
</organism>
<dbReference type="Gene3D" id="2.160.20.80">
    <property type="entry name" value="E3 ubiquitin-protein ligase SopA"/>
    <property type="match status" value="1"/>
</dbReference>
<dbReference type="InterPro" id="IPR001646">
    <property type="entry name" value="5peptide_repeat"/>
</dbReference>
<evidence type="ECO:0000313" key="1">
    <source>
        <dbReference type="EMBL" id="SFB98935.1"/>
    </source>
</evidence>
<dbReference type="RefSeq" id="WP_245833778.1">
    <property type="nucleotide sequence ID" value="NZ_FOLM01000001.1"/>
</dbReference>
<gene>
    <name evidence="1" type="ORF">SAMN05421773_101744</name>
</gene>
<dbReference type="EMBL" id="FOLM01000001">
    <property type="protein sequence ID" value="SFB98935.1"/>
    <property type="molecule type" value="Genomic_DNA"/>
</dbReference>
<dbReference type="AlphaFoldDB" id="A0A1I1FHU6"/>
<reference evidence="1 2" key="1">
    <citation type="submission" date="2016-10" db="EMBL/GenBank/DDBJ databases">
        <authorList>
            <person name="de Groot N.N."/>
        </authorList>
    </citation>
    <scope>NUCLEOTIDE SEQUENCE [LARGE SCALE GENOMIC DNA]</scope>
    <source>
        <strain evidence="1 2">CGMCC 4.5739</strain>
    </source>
</reference>
<dbReference type="Proteomes" id="UP000199207">
    <property type="component" value="Unassembled WGS sequence"/>
</dbReference>
<protein>
    <submittedName>
        <fullName evidence="1">Pentapeptide repeat-containing protein</fullName>
    </submittedName>
</protein>
<dbReference type="Pfam" id="PF13576">
    <property type="entry name" value="Pentapeptide_3"/>
    <property type="match status" value="2"/>
</dbReference>
<accession>A0A1I1FHU6</accession>
<name>A0A1I1FHU6_9ACTN</name>
<evidence type="ECO:0000313" key="2">
    <source>
        <dbReference type="Proteomes" id="UP000199207"/>
    </source>
</evidence>
<sequence length="579" mass="62135">MHDGGAAEEMTTTGTGPCRDGCTGTRVAGRTACLAHLPEPQRTEYLGSLAPGADLDLRGTVLTPELLTALLTALRDPAARRPLIGTARFDGARFTGPADFGGARFTGDAWFPGVRFEDEMSLAGAEFGGDAWFHGARFARTAGFGGAQFRGNAWFHDTRFGGDGWFGSARFHGGGWFAGACFDGRARFGAAQFTGDARFNDARFRTDAYFTVARFSGAANFDNAEFTGTAGFGGARFLGAAFFGETRFAANARFDTARFGEALTLGPLVCAEALVLAGAVFGAPVVIEAAVRRAVCVRTRWTSTATLRLRHATVDLTDAVLEFPVTIAAAPPFRGQETPFTDREPAGVRLLSLDGADAAHLTLNSVDLSACRFAGALHLDQLRLEGRCTFGSTPRRWSPRRTLAEEHHWRAWSVPPEGSPAPPEPAALSVLYRQLRKSLEDGKNEPDAADFYYGEMEMRRHDTTRPRAERALLTAYWALSGYGLRASRALGWLSAAITVTVAALTLWGVPAGPPYGSGTGRFTAERVDTAFQVAVNSVVFRSAEEDLTTAGAYIELTARLTEPILLGLAILAVRGRLKR</sequence>
<keyword evidence="2" id="KW-1185">Reference proteome</keyword>